<keyword evidence="2" id="KW-1185">Reference proteome</keyword>
<protein>
    <submittedName>
        <fullName evidence="3">Uncharacterized protein</fullName>
    </submittedName>
</protein>
<proteinExistence type="predicted"/>
<evidence type="ECO:0000313" key="2">
    <source>
        <dbReference type="Proteomes" id="UP000887577"/>
    </source>
</evidence>
<evidence type="ECO:0000313" key="3">
    <source>
        <dbReference type="WBParaSite" id="PSU_v2.g11705.t1"/>
    </source>
</evidence>
<accession>A0A914XWW7</accession>
<organism evidence="2 3">
    <name type="scientific">Panagrolaimus superbus</name>
    <dbReference type="NCBI Taxonomy" id="310955"/>
    <lineage>
        <taxon>Eukaryota</taxon>
        <taxon>Metazoa</taxon>
        <taxon>Ecdysozoa</taxon>
        <taxon>Nematoda</taxon>
        <taxon>Chromadorea</taxon>
        <taxon>Rhabditida</taxon>
        <taxon>Tylenchina</taxon>
        <taxon>Panagrolaimomorpha</taxon>
        <taxon>Panagrolaimoidea</taxon>
        <taxon>Panagrolaimidae</taxon>
        <taxon>Panagrolaimus</taxon>
    </lineage>
</organism>
<feature type="region of interest" description="Disordered" evidence="1">
    <location>
        <begin position="1"/>
        <end position="20"/>
    </location>
</feature>
<feature type="region of interest" description="Disordered" evidence="1">
    <location>
        <begin position="167"/>
        <end position="192"/>
    </location>
</feature>
<name>A0A914XWW7_9BILA</name>
<sequence length="225" mass="25501">MAKDKKIGKDDIADKEKSVDGDIGAADVLRENFDKNVQIKVEADKEIDKEDICDIEKNDNTGNDTDIEAALSSDKCDKDVKVEVEVEADKKSDKFEDISNVDDSNITSTVPLKNGIAKKEKYSKTLKSKNFTDSGPEEFHEIEIDAPNTDNKRIIFDIDEDEKLRESFKKKMADDGDDDNDGGPKEPYQPSKMEKILNIMLCRKDLVNQKLSERPVKFWDLVSFD</sequence>
<dbReference type="AlphaFoldDB" id="A0A914XWW7"/>
<dbReference type="WBParaSite" id="PSU_v2.g11705.t1">
    <property type="protein sequence ID" value="PSU_v2.g11705.t1"/>
    <property type="gene ID" value="PSU_v2.g11705"/>
</dbReference>
<dbReference type="Proteomes" id="UP000887577">
    <property type="component" value="Unplaced"/>
</dbReference>
<reference evidence="3" key="1">
    <citation type="submission" date="2022-11" db="UniProtKB">
        <authorList>
            <consortium name="WormBaseParasite"/>
        </authorList>
    </citation>
    <scope>IDENTIFICATION</scope>
</reference>
<evidence type="ECO:0000256" key="1">
    <source>
        <dbReference type="SAM" id="MobiDB-lite"/>
    </source>
</evidence>